<keyword evidence="4 7" id="KW-0732">Signal</keyword>
<proteinExistence type="inferred from homology"/>
<evidence type="ECO:0000313" key="9">
    <source>
        <dbReference type="Proteomes" id="UP000504633"/>
    </source>
</evidence>
<comment type="similarity">
    <text evidence="1 6">Belongs to the insulin family.</text>
</comment>
<feature type="chain" id="PRO_5027120180" evidence="7">
    <location>
        <begin position="25"/>
        <end position="135"/>
    </location>
</feature>
<feature type="signal peptide" evidence="7">
    <location>
        <begin position="1"/>
        <end position="24"/>
    </location>
</feature>
<dbReference type="GO" id="GO:0005179">
    <property type="term" value="F:hormone activity"/>
    <property type="evidence" value="ECO:0007669"/>
    <property type="project" value="InterPro"/>
</dbReference>
<comment type="subunit">
    <text evidence="2">Heterodimer of a B chain and an A chain linked by two disulfide bonds.</text>
</comment>
<organism evidence="9 10">
    <name type="scientific">Drosophila hydei</name>
    <name type="common">Fruit fly</name>
    <dbReference type="NCBI Taxonomy" id="7224"/>
    <lineage>
        <taxon>Eukaryota</taxon>
        <taxon>Metazoa</taxon>
        <taxon>Ecdysozoa</taxon>
        <taxon>Arthropoda</taxon>
        <taxon>Hexapoda</taxon>
        <taxon>Insecta</taxon>
        <taxon>Pterygota</taxon>
        <taxon>Neoptera</taxon>
        <taxon>Endopterygota</taxon>
        <taxon>Diptera</taxon>
        <taxon>Brachycera</taxon>
        <taxon>Muscomorpha</taxon>
        <taxon>Ephydroidea</taxon>
        <taxon>Drosophilidae</taxon>
        <taxon>Drosophila</taxon>
    </lineage>
</organism>
<evidence type="ECO:0000256" key="1">
    <source>
        <dbReference type="ARBA" id="ARBA00009034"/>
    </source>
</evidence>
<name>A0A6J1LSB0_DROHY</name>
<keyword evidence="5" id="KW-1015">Disulfide bond</keyword>
<accession>A0A6J1LSB0</accession>
<evidence type="ECO:0000256" key="6">
    <source>
        <dbReference type="RuleBase" id="RU000406"/>
    </source>
</evidence>
<dbReference type="OMA" id="CKEFNSV"/>
<dbReference type="Gene3D" id="1.10.100.10">
    <property type="entry name" value="Insulin-like"/>
    <property type="match status" value="1"/>
</dbReference>
<evidence type="ECO:0000256" key="7">
    <source>
        <dbReference type="SAM" id="SignalP"/>
    </source>
</evidence>
<dbReference type="PROSITE" id="PS00262">
    <property type="entry name" value="INSULIN"/>
    <property type="match status" value="1"/>
</dbReference>
<dbReference type="InterPro" id="IPR036438">
    <property type="entry name" value="Insulin-like_sf"/>
</dbReference>
<dbReference type="Proteomes" id="UP000504633">
    <property type="component" value="Unplaced"/>
</dbReference>
<keyword evidence="6" id="KW-0964">Secreted</keyword>
<dbReference type="PRINTS" id="PR00276">
    <property type="entry name" value="INSULINFAMLY"/>
</dbReference>
<evidence type="ECO:0000313" key="10">
    <source>
        <dbReference type="RefSeq" id="XP_023169860.1"/>
    </source>
</evidence>
<dbReference type="InterPro" id="IPR022353">
    <property type="entry name" value="Insulin_CS"/>
</dbReference>
<keyword evidence="9" id="KW-1185">Reference proteome</keyword>
<comment type="subcellular location">
    <subcellularLocation>
        <location evidence="6">Secreted</location>
    </subcellularLocation>
</comment>
<dbReference type="CTD" id="39150"/>
<dbReference type="GO" id="GO:0005576">
    <property type="term" value="C:extracellular region"/>
    <property type="evidence" value="ECO:0007669"/>
    <property type="project" value="UniProtKB-SubCell"/>
</dbReference>
<dbReference type="SMART" id="SM00078">
    <property type="entry name" value="IlGF"/>
    <property type="match status" value="1"/>
</dbReference>
<evidence type="ECO:0000256" key="3">
    <source>
        <dbReference type="ARBA" id="ARBA00022685"/>
    </source>
</evidence>
<dbReference type="RefSeq" id="XP_023169860.1">
    <property type="nucleotide sequence ID" value="XM_023314092.2"/>
</dbReference>
<keyword evidence="3" id="KW-0165">Cleavage on pair of basic residues</keyword>
<dbReference type="Pfam" id="PF00049">
    <property type="entry name" value="Insulin"/>
    <property type="match status" value="1"/>
</dbReference>
<dbReference type="GeneID" id="111598707"/>
<evidence type="ECO:0000259" key="8">
    <source>
        <dbReference type="SMART" id="SM00078"/>
    </source>
</evidence>
<evidence type="ECO:0000256" key="5">
    <source>
        <dbReference type="ARBA" id="ARBA00023157"/>
    </source>
</evidence>
<dbReference type="InterPro" id="IPR016179">
    <property type="entry name" value="Insulin-like"/>
</dbReference>
<evidence type="ECO:0000256" key="4">
    <source>
        <dbReference type="ARBA" id="ARBA00022729"/>
    </source>
</evidence>
<feature type="domain" description="Insulin-like" evidence="8">
    <location>
        <begin position="28"/>
        <end position="133"/>
    </location>
</feature>
<reference evidence="10" key="1">
    <citation type="submission" date="2025-08" db="UniProtKB">
        <authorList>
            <consortium name="RefSeq"/>
        </authorList>
    </citation>
    <scope>IDENTIFICATION</scope>
    <source>
        <strain evidence="10">15085-1641.00</strain>
        <tissue evidence="10">Whole body</tissue>
    </source>
</reference>
<protein>
    <submittedName>
        <fullName evidence="10">Probable insulin-like peptide 2</fullName>
    </submittedName>
</protein>
<gene>
    <name evidence="10" type="primary">LOC111598707</name>
</gene>
<sequence>MCKSISSLSLALLCVLCTLAAVSSDNEMRLCSVRLNDMLSRMCVRGFNRIIQKRNMPYMDLDPLDPIQFTEEKELPSSSAELLSYPMTNSRLRNIYQDNVLNSLTSTRRRTREGIVDECCRRSCKLSELKAYCAV</sequence>
<dbReference type="AlphaFoldDB" id="A0A6J1LSB0"/>
<dbReference type="OrthoDB" id="10019596at2759"/>
<dbReference type="KEGG" id="dhe:111598707"/>
<dbReference type="PANTHER" id="PTHR13647">
    <property type="entry name" value="INSULIN-LIKE PEPTIDE 2-RELATED"/>
    <property type="match status" value="1"/>
</dbReference>
<dbReference type="PANTHER" id="PTHR13647:SF4">
    <property type="entry name" value="INSULIN-LIKE PEPTIDE 1-RELATED"/>
    <property type="match status" value="1"/>
</dbReference>
<dbReference type="SUPFAM" id="SSF56994">
    <property type="entry name" value="Insulin-like"/>
    <property type="match status" value="1"/>
</dbReference>
<dbReference type="InterPro" id="IPR022352">
    <property type="entry name" value="Ins/IGF/rlx"/>
</dbReference>
<evidence type="ECO:0000256" key="2">
    <source>
        <dbReference type="ARBA" id="ARBA00011207"/>
    </source>
</evidence>